<dbReference type="Gene3D" id="3.40.50.1820">
    <property type="entry name" value="alpha/beta hydrolase"/>
    <property type="match status" value="1"/>
</dbReference>
<name>A0A4R6KAU8_9ACTN</name>
<dbReference type="Proteomes" id="UP000295388">
    <property type="component" value="Unassembled WGS sequence"/>
</dbReference>
<dbReference type="InterPro" id="IPR000073">
    <property type="entry name" value="AB_hydrolase_1"/>
</dbReference>
<evidence type="ECO:0000313" key="2">
    <source>
        <dbReference type="EMBL" id="TDO47195.1"/>
    </source>
</evidence>
<dbReference type="EMBL" id="SNWQ01000009">
    <property type="protein sequence ID" value="TDO47195.1"/>
    <property type="molecule type" value="Genomic_DNA"/>
</dbReference>
<proteinExistence type="predicted"/>
<dbReference type="AlphaFoldDB" id="A0A4R6KAU8"/>
<dbReference type="RefSeq" id="WP_133801578.1">
    <property type="nucleotide sequence ID" value="NZ_SNWQ01000009.1"/>
</dbReference>
<reference evidence="2 3" key="1">
    <citation type="submission" date="2019-03" db="EMBL/GenBank/DDBJ databases">
        <title>Genomic Encyclopedia of Type Strains, Phase III (KMG-III): the genomes of soil and plant-associated and newly described type strains.</title>
        <authorList>
            <person name="Whitman W."/>
        </authorList>
    </citation>
    <scope>NUCLEOTIDE SEQUENCE [LARGE SCALE GENOMIC DNA]</scope>
    <source>
        <strain evidence="2 3">VKM Ac-2527</strain>
    </source>
</reference>
<accession>A0A4R6KAU8</accession>
<dbReference type="InterPro" id="IPR029058">
    <property type="entry name" value="AB_hydrolase_fold"/>
</dbReference>
<keyword evidence="2" id="KW-0378">Hydrolase</keyword>
<dbReference type="SUPFAM" id="SSF53474">
    <property type="entry name" value="alpha/beta-Hydrolases"/>
    <property type="match status" value="1"/>
</dbReference>
<feature type="domain" description="AB hydrolase-1" evidence="1">
    <location>
        <begin position="23"/>
        <end position="241"/>
    </location>
</feature>
<keyword evidence="3" id="KW-1185">Reference proteome</keyword>
<organism evidence="2 3">
    <name type="scientific">Kribbella caucasensis</name>
    <dbReference type="NCBI Taxonomy" id="2512215"/>
    <lineage>
        <taxon>Bacteria</taxon>
        <taxon>Bacillati</taxon>
        <taxon>Actinomycetota</taxon>
        <taxon>Actinomycetes</taxon>
        <taxon>Propionibacteriales</taxon>
        <taxon>Kribbellaceae</taxon>
        <taxon>Kribbella</taxon>
    </lineage>
</organism>
<dbReference type="GO" id="GO:0016787">
    <property type="term" value="F:hydrolase activity"/>
    <property type="evidence" value="ECO:0007669"/>
    <property type="project" value="UniProtKB-KW"/>
</dbReference>
<evidence type="ECO:0000313" key="3">
    <source>
        <dbReference type="Proteomes" id="UP000295388"/>
    </source>
</evidence>
<comment type="caution">
    <text evidence="2">The sequence shown here is derived from an EMBL/GenBank/DDBJ whole genome shotgun (WGS) entry which is preliminary data.</text>
</comment>
<protein>
    <submittedName>
        <fullName evidence="2">Alpha-beta hydrolase superfamily lysophospholipase</fullName>
    </submittedName>
</protein>
<evidence type="ECO:0000259" key="1">
    <source>
        <dbReference type="Pfam" id="PF12697"/>
    </source>
</evidence>
<sequence length="257" mass="27241">MDTAISTDGTPIAYDTFGSGPGLILIAGAMTDRSYYVPLATALSSSFTVVTYDRRGRGDSGDSAQYQVEREWEDLDAVRKAAGAVYASADSSGAVLLLRAVAAGVPFEKVAIMEPPFRVEGAPPAPPRYVERLEEFIAAGNPGGAVEFFMVEAVGQPKEEVDGMKAMPFWAGLEAIAPTLSYDGRQMGDSEVPTELLKGISTPTLAVYSTGSPDWLKQAVRSTGDALPAAEIRELPGEFHSPSPEALVPALKEFYLG</sequence>
<dbReference type="OrthoDB" id="63519at2"/>
<dbReference type="Pfam" id="PF12697">
    <property type="entry name" value="Abhydrolase_6"/>
    <property type="match status" value="1"/>
</dbReference>
<gene>
    <name evidence="2" type="ORF">EV643_10987</name>
</gene>